<evidence type="ECO:0000313" key="3">
    <source>
        <dbReference type="Proteomes" id="UP000828251"/>
    </source>
</evidence>
<dbReference type="AlphaFoldDB" id="A0A9D3VXE3"/>
<protein>
    <recommendedName>
        <fullName evidence="1">Endonuclease/exonuclease/phosphatase domain-containing protein</fullName>
    </recommendedName>
</protein>
<evidence type="ECO:0000259" key="1">
    <source>
        <dbReference type="Pfam" id="PF03372"/>
    </source>
</evidence>
<dbReference type="SUPFAM" id="SSF56219">
    <property type="entry name" value="DNase I-like"/>
    <property type="match status" value="1"/>
</dbReference>
<sequence>MEHKPDIISLLEPRVSGTKADSVIAKLGLQCSHRVEAISYSWGIWIGWKESVRFEVVLNHPQFILSRVWHSSLSHPIFIAFVYGSPNKQMRQFLWSEMRKTILSSQYLWIAIRDFNAILSSSEKSRGLSKGKRCHFFGDFVDSANLFDLGFQGPPFTWHKGALFERLDRALANEFWIHNFSNCMVTHLSKIKSDHRPLLVSLNPSIILPRGRMFFRFLAGWVEHPDFDGFLKGK</sequence>
<dbReference type="OrthoDB" id="1001431at2759"/>
<dbReference type="PANTHER" id="PTHR33710:SF77">
    <property type="entry name" value="DNASE I-LIKE SUPERFAMILY PROTEIN"/>
    <property type="match status" value="1"/>
</dbReference>
<feature type="domain" description="Endonuclease/exonuclease/phosphatase" evidence="1">
    <location>
        <begin position="2"/>
        <end position="195"/>
    </location>
</feature>
<evidence type="ECO:0000313" key="2">
    <source>
        <dbReference type="EMBL" id="KAH1098638.1"/>
    </source>
</evidence>
<dbReference type="GO" id="GO:0003824">
    <property type="term" value="F:catalytic activity"/>
    <property type="evidence" value="ECO:0007669"/>
    <property type="project" value="InterPro"/>
</dbReference>
<proteinExistence type="predicted"/>
<organism evidence="2 3">
    <name type="scientific">Gossypium stocksii</name>
    <dbReference type="NCBI Taxonomy" id="47602"/>
    <lineage>
        <taxon>Eukaryota</taxon>
        <taxon>Viridiplantae</taxon>
        <taxon>Streptophyta</taxon>
        <taxon>Embryophyta</taxon>
        <taxon>Tracheophyta</taxon>
        <taxon>Spermatophyta</taxon>
        <taxon>Magnoliopsida</taxon>
        <taxon>eudicotyledons</taxon>
        <taxon>Gunneridae</taxon>
        <taxon>Pentapetalae</taxon>
        <taxon>rosids</taxon>
        <taxon>malvids</taxon>
        <taxon>Malvales</taxon>
        <taxon>Malvaceae</taxon>
        <taxon>Malvoideae</taxon>
        <taxon>Gossypium</taxon>
    </lineage>
</organism>
<keyword evidence="3" id="KW-1185">Reference proteome</keyword>
<dbReference type="Pfam" id="PF03372">
    <property type="entry name" value="Exo_endo_phos"/>
    <property type="match status" value="1"/>
</dbReference>
<comment type="caution">
    <text evidence="2">The sequence shown here is derived from an EMBL/GenBank/DDBJ whole genome shotgun (WGS) entry which is preliminary data.</text>
</comment>
<dbReference type="EMBL" id="JAIQCV010000005">
    <property type="protein sequence ID" value="KAH1098638.1"/>
    <property type="molecule type" value="Genomic_DNA"/>
</dbReference>
<dbReference type="PANTHER" id="PTHR33710">
    <property type="entry name" value="BNAC02G09200D PROTEIN"/>
    <property type="match status" value="1"/>
</dbReference>
<dbReference type="Gene3D" id="3.60.10.10">
    <property type="entry name" value="Endonuclease/exonuclease/phosphatase"/>
    <property type="match status" value="1"/>
</dbReference>
<dbReference type="Proteomes" id="UP000828251">
    <property type="component" value="Unassembled WGS sequence"/>
</dbReference>
<reference evidence="2 3" key="1">
    <citation type="journal article" date="2021" name="Plant Biotechnol. J.">
        <title>Multi-omics assisted identification of the key and species-specific regulatory components of drought-tolerant mechanisms in Gossypium stocksii.</title>
        <authorList>
            <person name="Yu D."/>
            <person name="Ke L."/>
            <person name="Zhang D."/>
            <person name="Wu Y."/>
            <person name="Sun Y."/>
            <person name="Mei J."/>
            <person name="Sun J."/>
            <person name="Sun Y."/>
        </authorList>
    </citation>
    <scope>NUCLEOTIDE SEQUENCE [LARGE SCALE GENOMIC DNA]</scope>
    <source>
        <strain evidence="3">cv. E1</strain>
        <tissue evidence="2">Leaf</tissue>
    </source>
</reference>
<dbReference type="InterPro" id="IPR036691">
    <property type="entry name" value="Endo/exonu/phosph_ase_sf"/>
</dbReference>
<accession>A0A9D3VXE3</accession>
<gene>
    <name evidence="2" type="ORF">J1N35_015559</name>
</gene>
<dbReference type="InterPro" id="IPR005135">
    <property type="entry name" value="Endo/exonuclease/phosphatase"/>
</dbReference>
<name>A0A9D3VXE3_9ROSI</name>